<sequence length="89" mass="10106">ENVKNLQADPIVAWQHKYYIPIALSMMIGVPVLLGVLSGDFWGMILLAGFLRLFVSHHVTFFINSIAHKWGKQPYTDENTARDNAFFAL</sequence>
<keyword evidence="8" id="KW-0443">Lipid metabolism</keyword>
<evidence type="ECO:0000256" key="7">
    <source>
        <dbReference type="ARBA" id="ARBA00023002"/>
    </source>
</evidence>
<keyword evidence="7" id="KW-0560">Oxidoreductase</keyword>
<evidence type="ECO:0000256" key="5">
    <source>
        <dbReference type="ARBA" id="ARBA00022832"/>
    </source>
</evidence>
<evidence type="ECO:0000256" key="8">
    <source>
        <dbReference type="ARBA" id="ARBA00023098"/>
    </source>
</evidence>
<dbReference type="GO" id="GO:0016717">
    <property type="term" value="F:oxidoreductase activity, acting on paired donors, with oxidation of a pair of donors resulting in the reduction of molecular oxygen to two molecules of water"/>
    <property type="evidence" value="ECO:0007669"/>
    <property type="project" value="InterPro"/>
</dbReference>
<keyword evidence="9 11" id="KW-0472">Membrane</keyword>
<keyword evidence="6 11" id="KW-1133">Transmembrane helix</keyword>
<feature type="transmembrane region" description="Helical" evidence="11">
    <location>
        <begin position="18"/>
        <end position="36"/>
    </location>
</feature>
<dbReference type="AlphaFoldDB" id="A0A1Y5HZB3"/>
<reference evidence="13" key="1">
    <citation type="journal article" date="2017" name="Proc. Natl. Acad. Sci. U.S.A.">
        <title>Simulation of Deepwater Horizon oil plume reveals substrate specialization within a complex community of hydrocarbon degraders.</title>
        <authorList>
            <person name="Hu P."/>
            <person name="Dubinsky E.A."/>
            <person name="Probst A.J."/>
            <person name="Wang J."/>
            <person name="Sieber C.M.K."/>
            <person name="Tom L.M."/>
            <person name="Gardinali P."/>
            <person name="Banfield J.F."/>
            <person name="Atlas R.M."/>
            <person name="Andersen G.L."/>
        </authorList>
    </citation>
    <scope>NUCLEOTIDE SEQUENCE [LARGE SCALE GENOMIC DNA]</scope>
</reference>
<evidence type="ECO:0000256" key="11">
    <source>
        <dbReference type="SAM" id="Phobius"/>
    </source>
</evidence>
<keyword evidence="5" id="KW-0276">Fatty acid metabolism</keyword>
<comment type="caution">
    <text evidence="12">The sequence shown here is derived from an EMBL/GenBank/DDBJ whole genome shotgun (WGS) entry which is preliminary data.</text>
</comment>
<evidence type="ECO:0000256" key="1">
    <source>
        <dbReference type="ARBA" id="ARBA00004141"/>
    </source>
</evidence>
<evidence type="ECO:0000256" key="4">
    <source>
        <dbReference type="ARBA" id="ARBA00022692"/>
    </source>
</evidence>
<keyword evidence="10" id="KW-0275">Fatty acid biosynthesis</keyword>
<keyword evidence="4 11" id="KW-0812">Transmembrane</keyword>
<evidence type="ECO:0000313" key="12">
    <source>
        <dbReference type="EMBL" id="OUS41143.1"/>
    </source>
</evidence>
<dbReference type="PANTHER" id="PTHR11351:SF31">
    <property type="entry name" value="DESATURASE 1, ISOFORM A-RELATED"/>
    <property type="match status" value="1"/>
</dbReference>
<evidence type="ECO:0000256" key="6">
    <source>
        <dbReference type="ARBA" id="ARBA00022989"/>
    </source>
</evidence>
<gene>
    <name evidence="12" type="ORF">A9R00_02440</name>
</gene>
<comment type="similarity">
    <text evidence="2">Belongs to the fatty acid desaturase type 2 family.</text>
</comment>
<evidence type="ECO:0000256" key="3">
    <source>
        <dbReference type="ARBA" id="ARBA00022516"/>
    </source>
</evidence>
<comment type="subcellular location">
    <subcellularLocation>
        <location evidence="1">Membrane</location>
        <topology evidence="1">Multi-pass membrane protein</topology>
    </subcellularLocation>
</comment>
<name>A0A1Y5HZB3_OLEAN</name>
<dbReference type="EMBL" id="MABE01000140">
    <property type="protein sequence ID" value="OUS41143.1"/>
    <property type="molecule type" value="Genomic_DNA"/>
</dbReference>
<accession>A0A1Y5HZB3</accession>
<evidence type="ECO:0000256" key="10">
    <source>
        <dbReference type="ARBA" id="ARBA00023160"/>
    </source>
</evidence>
<organism evidence="12 13">
    <name type="scientific">Oleispira antarctica</name>
    <dbReference type="NCBI Taxonomy" id="188908"/>
    <lineage>
        <taxon>Bacteria</taxon>
        <taxon>Pseudomonadati</taxon>
        <taxon>Pseudomonadota</taxon>
        <taxon>Gammaproteobacteria</taxon>
        <taxon>Oceanospirillales</taxon>
        <taxon>Oceanospirillaceae</taxon>
        <taxon>Oleispira</taxon>
    </lineage>
</organism>
<dbReference type="Proteomes" id="UP000227088">
    <property type="component" value="Unassembled WGS sequence"/>
</dbReference>
<feature type="non-terminal residue" evidence="12">
    <location>
        <position position="1"/>
    </location>
</feature>
<protein>
    <submittedName>
        <fullName evidence="12">Acyl-CoA desaturase</fullName>
    </submittedName>
</protein>
<feature type="transmembrane region" description="Helical" evidence="11">
    <location>
        <begin position="42"/>
        <end position="63"/>
    </location>
</feature>
<evidence type="ECO:0000256" key="2">
    <source>
        <dbReference type="ARBA" id="ARBA00008749"/>
    </source>
</evidence>
<dbReference type="InterPro" id="IPR015876">
    <property type="entry name" value="Acyl-CoA_DS"/>
</dbReference>
<evidence type="ECO:0000313" key="13">
    <source>
        <dbReference type="Proteomes" id="UP000227088"/>
    </source>
</evidence>
<dbReference type="GO" id="GO:0016020">
    <property type="term" value="C:membrane"/>
    <property type="evidence" value="ECO:0007669"/>
    <property type="project" value="UniProtKB-SubCell"/>
</dbReference>
<dbReference type="PANTHER" id="PTHR11351">
    <property type="entry name" value="ACYL-COA DESATURASE"/>
    <property type="match status" value="1"/>
</dbReference>
<evidence type="ECO:0000256" key="9">
    <source>
        <dbReference type="ARBA" id="ARBA00023136"/>
    </source>
</evidence>
<proteinExistence type="inferred from homology"/>
<keyword evidence="3" id="KW-0444">Lipid biosynthesis</keyword>
<dbReference type="GO" id="GO:0006633">
    <property type="term" value="P:fatty acid biosynthetic process"/>
    <property type="evidence" value="ECO:0007669"/>
    <property type="project" value="UniProtKB-KW"/>
</dbReference>